<dbReference type="AlphaFoldDB" id="A0A1H4TKY2"/>
<keyword evidence="5 9" id="KW-0812">Transmembrane</keyword>
<dbReference type="InterPro" id="IPR038731">
    <property type="entry name" value="RgtA/B/C-like"/>
</dbReference>
<sequence length="567" mass="62762">MAGQSNPSDDLWVKSELIEVPFDFAFSAMAARSDEAPARWRRPLLKWLDGVERGWAVPLLLAVFAGLWLTFLCIAYLSGDLHPDVLETWTLGRTFEWGNPKHPPLMGWVTRVWTSVFPLTDWSLQLMSMVNSAVALWCVDLITRRFVKGDKRIIVLLLLMLLPTYQFHAQRFNANAVLLAIWPLATYCFLRSFESRHFVWAAAAGATAAIAMLGKYYSIFLIGSFVFAAICHPQRRAYFGSSAPLVSVAAGLIVLGPHLHWLATTGAAPFGYALAHAGFRFGPALDEALFFFLGIAATLAIPAATWVMIAGYRLKRFPQDFRNMNDGLRLLSLIAVGTIVFPMVTAVVLGTDMPSLWAHQGLFLLGVLIVCGTSYPIERFYTVNVAVMTAGIALIAVVVAAPIHAVYRNNHAYEEGRNFYRSAALELTRQWHQHTDMPLPAVSGDDALAFATAFYSPDHPRYARPFAYQYSWGLPRQTTLKRGWAGLCFEGDAHCIEWMQKTSARAAQFVTSQFVVQSTLLGMPGASRRVIALIVPPAAEDTVTPPTGQSNEDLSAQKRMQSPSPDK</sequence>
<evidence type="ECO:0000256" key="9">
    <source>
        <dbReference type="SAM" id="Phobius"/>
    </source>
</evidence>
<feature type="transmembrane region" description="Helical" evidence="9">
    <location>
        <begin position="197"/>
        <end position="230"/>
    </location>
</feature>
<dbReference type="InterPro" id="IPR050297">
    <property type="entry name" value="LipidA_mod_glycosyltrf_83"/>
</dbReference>
<keyword evidence="2" id="KW-1003">Cell membrane</keyword>
<evidence type="ECO:0000256" key="5">
    <source>
        <dbReference type="ARBA" id="ARBA00022692"/>
    </source>
</evidence>
<accession>A0A1H4TKY2</accession>
<gene>
    <name evidence="11" type="ORF">SAMN05444171_1741</name>
</gene>
<feature type="transmembrane region" description="Helical" evidence="9">
    <location>
        <begin position="236"/>
        <end position="255"/>
    </location>
</feature>
<evidence type="ECO:0000256" key="1">
    <source>
        <dbReference type="ARBA" id="ARBA00004651"/>
    </source>
</evidence>
<dbReference type="Proteomes" id="UP000183208">
    <property type="component" value="Unassembled WGS sequence"/>
</dbReference>
<dbReference type="RefSeq" id="WP_074817820.1">
    <property type="nucleotide sequence ID" value="NZ_FNTI01000001.1"/>
</dbReference>
<dbReference type="PANTHER" id="PTHR33908">
    <property type="entry name" value="MANNOSYLTRANSFERASE YKCB-RELATED"/>
    <property type="match status" value="1"/>
</dbReference>
<dbReference type="Pfam" id="PF13231">
    <property type="entry name" value="PMT_2"/>
    <property type="match status" value="1"/>
</dbReference>
<evidence type="ECO:0000313" key="12">
    <source>
        <dbReference type="Proteomes" id="UP000183208"/>
    </source>
</evidence>
<evidence type="ECO:0000256" key="8">
    <source>
        <dbReference type="SAM" id="MobiDB-lite"/>
    </source>
</evidence>
<keyword evidence="3" id="KW-0328">Glycosyltransferase</keyword>
<proteinExistence type="predicted"/>
<protein>
    <submittedName>
        <fullName evidence="11">4-amino-4-deoxy-L-arabinose transferase</fullName>
    </submittedName>
</protein>
<feature type="transmembrane region" description="Helical" evidence="9">
    <location>
        <begin position="356"/>
        <end position="377"/>
    </location>
</feature>
<reference evidence="11 12" key="1">
    <citation type="submission" date="2016-10" db="EMBL/GenBank/DDBJ databases">
        <authorList>
            <person name="de Groot N.N."/>
        </authorList>
    </citation>
    <scope>NUCLEOTIDE SEQUENCE [LARGE SCALE GENOMIC DNA]</scope>
    <source>
        <strain evidence="11 12">GAS522</strain>
    </source>
</reference>
<keyword evidence="7 9" id="KW-0472">Membrane</keyword>
<evidence type="ECO:0000256" key="7">
    <source>
        <dbReference type="ARBA" id="ARBA00023136"/>
    </source>
</evidence>
<organism evidence="11 12">
    <name type="scientific">Bradyrhizobium lablabi</name>
    <dbReference type="NCBI Taxonomy" id="722472"/>
    <lineage>
        <taxon>Bacteria</taxon>
        <taxon>Pseudomonadati</taxon>
        <taxon>Pseudomonadota</taxon>
        <taxon>Alphaproteobacteria</taxon>
        <taxon>Hyphomicrobiales</taxon>
        <taxon>Nitrobacteraceae</taxon>
        <taxon>Bradyrhizobium</taxon>
    </lineage>
</organism>
<evidence type="ECO:0000256" key="4">
    <source>
        <dbReference type="ARBA" id="ARBA00022679"/>
    </source>
</evidence>
<evidence type="ECO:0000256" key="6">
    <source>
        <dbReference type="ARBA" id="ARBA00022989"/>
    </source>
</evidence>
<feature type="domain" description="Glycosyltransferase RgtA/B/C/D-like" evidence="10">
    <location>
        <begin position="101"/>
        <end position="261"/>
    </location>
</feature>
<feature type="compositionally biased region" description="Polar residues" evidence="8">
    <location>
        <begin position="544"/>
        <end position="567"/>
    </location>
</feature>
<name>A0A1H4TKY2_9BRAD</name>
<dbReference type="EMBL" id="FNTI01000001">
    <property type="protein sequence ID" value="SEC57067.1"/>
    <property type="molecule type" value="Genomic_DNA"/>
</dbReference>
<evidence type="ECO:0000313" key="11">
    <source>
        <dbReference type="EMBL" id="SEC57067.1"/>
    </source>
</evidence>
<evidence type="ECO:0000256" key="2">
    <source>
        <dbReference type="ARBA" id="ARBA00022475"/>
    </source>
</evidence>
<keyword evidence="6 9" id="KW-1133">Transmembrane helix</keyword>
<dbReference type="GO" id="GO:0016763">
    <property type="term" value="F:pentosyltransferase activity"/>
    <property type="evidence" value="ECO:0007669"/>
    <property type="project" value="TreeGrafter"/>
</dbReference>
<feature type="transmembrane region" description="Helical" evidence="9">
    <location>
        <begin position="330"/>
        <end position="350"/>
    </location>
</feature>
<feature type="transmembrane region" description="Helical" evidence="9">
    <location>
        <begin position="384"/>
        <end position="407"/>
    </location>
</feature>
<comment type="subcellular location">
    <subcellularLocation>
        <location evidence="1">Cell membrane</location>
        <topology evidence="1">Multi-pass membrane protein</topology>
    </subcellularLocation>
</comment>
<feature type="region of interest" description="Disordered" evidence="8">
    <location>
        <begin position="540"/>
        <end position="567"/>
    </location>
</feature>
<feature type="transmembrane region" description="Helical" evidence="9">
    <location>
        <begin position="174"/>
        <end position="190"/>
    </location>
</feature>
<evidence type="ECO:0000256" key="3">
    <source>
        <dbReference type="ARBA" id="ARBA00022676"/>
    </source>
</evidence>
<feature type="transmembrane region" description="Helical" evidence="9">
    <location>
        <begin position="288"/>
        <end position="309"/>
    </location>
</feature>
<dbReference type="GO" id="GO:0005886">
    <property type="term" value="C:plasma membrane"/>
    <property type="evidence" value="ECO:0007669"/>
    <property type="project" value="UniProtKB-SubCell"/>
</dbReference>
<evidence type="ECO:0000259" key="10">
    <source>
        <dbReference type="Pfam" id="PF13231"/>
    </source>
</evidence>
<dbReference type="GO" id="GO:0009103">
    <property type="term" value="P:lipopolysaccharide biosynthetic process"/>
    <property type="evidence" value="ECO:0007669"/>
    <property type="project" value="UniProtKB-ARBA"/>
</dbReference>
<keyword evidence="4 11" id="KW-0808">Transferase</keyword>
<feature type="transmembrane region" description="Helical" evidence="9">
    <location>
        <begin position="55"/>
        <end position="77"/>
    </location>
</feature>
<dbReference type="PANTHER" id="PTHR33908:SF9">
    <property type="entry name" value="BLL5595 PROTEIN"/>
    <property type="match status" value="1"/>
</dbReference>